<organism evidence="7 8">
    <name type="scientific">Fasciola hepatica</name>
    <name type="common">Liver fluke</name>
    <dbReference type="NCBI Taxonomy" id="6192"/>
    <lineage>
        <taxon>Eukaryota</taxon>
        <taxon>Metazoa</taxon>
        <taxon>Spiralia</taxon>
        <taxon>Lophotrochozoa</taxon>
        <taxon>Platyhelminthes</taxon>
        <taxon>Trematoda</taxon>
        <taxon>Digenea</taxon>
        <taxon>Plagiorchiida</taxon>
        <taxon>Echinostomata</taxon>
        <taxon>Echinostomatoidea</taxon>
        <taxon>Fasciolidae</taxon>
        <taxon>Fasciola</taxon>
    </lineage>
</organism>
<dbReference type="GO" id="GO:0008270">
    <property type="term" value="F:zinc ion binding"/>
    <property type="evidence" value="ECO:0007669"/>
    <property type="project" value="UniProtKB-KW"/>
</dbReference>
<evidence type="ECO:0000256" key="4">
    <source>
        <dbReference type="SAM" id="MobiDB-lite"/>
    </source>
</evidence>
<feature type="compositionally biased region" description="Low complexity" evidence="4">
    <location>
        <begin position="891"/>
        <end position="914"/>
    </location>
</feature>
<dbReference type="GO" id="GO:0031462">
    <property type="term" value="C:Cul2-RING ubiquitin ligase complex"/>
    <property type="evidence" value="ECO:0007669"/>
    <property type="project" value="TreeGrafter"/>
</dbReference>
<evidence type="ECO:0000256" key="1">
    <source>
        <dbReference type="ARBA" id="ARBA00022723"/>
    </source>
</evidence>
<feature type="compositionally biased region" description="Polar residues" evidence="4">
    <location>
        <begin position="871"/>
        <end position="887"/>
    </location>
</feature>
<evidence type="ECO:0000313" key="7">
    <source>
        <dbReference type="EMBL" id="THD26473.1"/>
    </source>
</evidence>
<evidence type="ECO:0000259" key="6">
    <source>
        <dbReference type="Pfam" id="PF25572"/>
    </source>
</evidence>
<evidence type="ECO:0000256" key="3">
    <source>
        <dbReference type="ARBA" id="ARBA00022833"/>
    </source>
</evidence>
<feature type="region of interest" description="Disordered" evidence="4">
    <location>
        <begin position="1464"/>
        <end position="1489"/>
    </location>
</feature>
<feature type="compositionally biased region" description="Polar residues" evidence="4">
    <location>
        <begin position="926"/>
        <end position="940"/>
    </location>
</feature>
<feature type="domain" description="ZSWIM8 TPR repeats" evidence="6">
    <location>
        <begin position="476"/>
        <end position="605"/>
    </location>
</feature>
<dbReference type="EMBL" id="JXXN02000730">
    <property type="protein sequence ID" value="THD26473.1"/>
    <property type="molecule type" value="Genomic_DNA"/>
</dbReference>
<dbReference type="Pfam" id="PF21055">
    <property type="entry name" value="ZSWIM4-8_C"/>
    <property type="match status" value="2"/>
</dbReference>
<dbReference type="PANTHER" id="PTHR22619:SF0">
    <property type="entry name" value="ZINC FINGER SWIM DOMAIN-CONTAINING PROTEIN 6-LIKE PROTEIN"/>
    <property type="match status" value="1"/>
</dbReference>
<feature type="region of interest" description="Disordered" evidence="4">
    <location>
        <begin position="725"/>
        <end position="748"/>
    </location>
</feature>
<feature type="region of interest" description="Disordered" evidence="4">
    <location>
        <begin position="287"/>
        <end position="308"/>
    </location>
</feature>
<evidence type="ECO:0000256" key="2">
    <source>
        <dbReference type="ARBA" id="ARBA00022771"/>
    </source>
</evidence>
<feature type="region of interest" description="Disordered" evidence="4">
    <location>
        <begin position="860"/>
        <end position="940"/>
    </location>
</feature>
<dbReference type="InterPro" id="IPR057945">
    <property type="entry name" value="TPR_ZSWIM8"/>
</dbReference>
<protein>
    <submittedName>
        <fullName evidence="7">Zinc finger SWIM domain-containing protein</fullName>
    </submittedName>
</protein>
<feature type="domain" description="ZSWIM4-8 C-terminal" evidence="5">
    <location>
        <begin position="2162"/>
        <end position="2247"/>
    </location>
</feature>
<keyword evidence="8" id="KW-1185">Reference proteome</keyword>
<keyword evidence="2" id="KW-0863">Zinc-finger</keyword>
<reference evidence="7" key="1">
    <citation type="submission" date="2019-03" db="EMBL/GenBank/DDBJ databases">
        <title>Improved annotation for the trematode Fasciola hepatica.</title>
        <authorList>
            <person name="Choi Y.-J."/>
            <person name="Martin J."/>
            <person name="Mitreva M."/>
        </authorList>
    </citation>
    <scope>NUCLEOTIDE SEQUENCE [LARGE SCALE GENOMIC DNA]</scope>
</reference>
<keyword evidence="1" id="KW-0479">Metal-binding</keyword>
<accession>A0A4E0RFM9</accession>
<feature type="compositionally biased region" description="Polar residues" evidence="4">
    <location>
        <begin position="290"/>
        <end position="300"/>
    </location>
</feature>
<name>A0A4E0RFM9_FASHE</name>
<feature type="region of interest" description="Disordered" evidence="4">
    <location>
        <begin position="637"/>
        <end position="657"/>
    </location>
</feature>
<feature type="compositionally biased region" description="Polar residues" evidence="4">
    <location>
        <begin position="1464"/>
        <end position="1485"/>
    </location>
</feature>
<dbReference type="InterPro" id="IPR048370">
    <property type="entry name" value="ZSWIM4-8_C"/>
</dbReference>
<sequence>MKHRLSSLSPSPAFKLRRIDQGSSSTGRESNSVCSLLDLSAQVVAESLPFEYVEKTLVHVPEPVQEKIIYHSFPRKDSDIYTYASFHSKSDKGRDKIPYYEGLEYFQNDCVENVIQIGFHLTGSVKQPPCVSSDPERRKFEVSITFDRCKIISVCCDCGNKGLSWCPHVVALALYRIRQPHMVDYRSPISDALVRMDRSQLQKFAQYLIASHPNKVLPSAQQLADELLQPESSINKTSGAPDPTAGASVEDVAAWYLDEAGVREQLRTELANLANSGSAFGPSITGFTGPGSSVSGTNTLRPAAGGGRSTPIVASVANTHSVGGGLPPPSSVVSGGTNNSAVPGLVTRSSSDLGRFDVSGSAALAPDADSAQPNGAIPHPSMQTENGVNWLLRYRRLMLNQTLLGGSVSCPLLVQSGGPLSSLHLDVTSDTASATHWFTPQTGPLMSPVSSDMLTCGSSSWHHGSGAQIVAMFAKVRELLAKRDSNGPRLLSLITEELLRCPKLPLLKARRTHRTTDLPGRMSMPGLTRSLSAQQLSPNPPAESNLGTNSFSHTSSSTISSSQLPTWTTRLWEEVCVLWTCVVLSPDCSAEGRRQWRNRLLSWLRAHRCPRDEAYAVPGHYFASVRDQSELEEDINTINSQNSSSTPQTQSSGRANSRRASIFQLPLEASFLSWNDDCLRRVVGLESMKKCGGSSDLNMTFDSPLSRVPPNPIDTDETCTVAADLFRRPSSNTPRRGPAGSGRPQTPRDCQCPYCEQTSQLNEPFPLLCLRVAALRANGYQTQALRLAVFISQRLLRGFKSKATSANNSLVSCLMRTNSCRSQAFWNGSHNTEASVRRSLFAGNSTGSRVPTMNVYASAPPPPYNSASRYTPTANMLSPSSTISSLQKYHASGGRLPSPRPSSISPPVSAAGIPRPGSRRHVLSPGPNSNPMSSTPVNRTSLGVCPGPPTSVYKPIPLPHPSVPPIPPPSPYAPHSPSCVSSFPHMVHAYPNAPSPSVPQPPPPPPPFHSHYSHYHYPYQFSQSNPSTYAFGAANFLPNGGRQLTSPKLLGRPNLYHSSAHRPLSSANMNNHNVNGSNTSPYPSVPSSVYVPEFGMDSLPMQSTASSSPVCPSHTTDSAWIGLPGRPIICLVECLLDAAAMVVELGNQHERQPRLRNQYFADSSLCDQLESASFYLLLSVKVSLVALFQQRRLSGSINRLLSCQAQETRLLAWLSTMPKDTVTLMAVCETMAHLLGPPALSRLMPRAEPTHSLSLFVGGHVLPSPAWWWWWWSSLGPITHPDSYPVNGITHFVLDYILEAKSQNPLSLIHNFWSSTQSSTLPTACLTPGSASPSACPGVTMSTPSAIRVDDLLFAMVTRAMRFSVLEPMSDSMGLVPVHSRSSTMHSNYPHTPPPSPFHHIYQSYHHHHHYPSPQGTSIPFISRPTERSLYPNRYWVSDPGTADVESALAVNTDITELAAMDPTTSSSRAATPDSHSVPGSTVPSTGFHYPSVNSSQLRAAESDRWPASSNATVPYPPFPSAFASAVQACIKLLDIPYTQSASCMPIPPVLSSPACAALRVPSSPITCMFDVNPLVSMHQSTVPLASQQPPTLSQQQQQPPLPSSFLQIGTIFAHSNTPVRRCLEGMELQQTHLAVALVRLSKSSLLRLDQVVQIFDRHIHSAVSLLAISQQIFAEAVGLDSMLNGVRKYDSMPLFSSGLFAGFAPGVCRLGSAAPSTSSITAGAYSPDRINLICTAYHLALLVVLRTLTRTVHWRRREMLAWAVSTAIHVGPSACLYLITNWSMYVSPREAVNWLAPALIAVIGKSESPLPGLINHHHLPSGGKGASLNVDKSTGLNGVMGPPHSTESVICAEADTSSSAAAAAALLFGLNPAEGPTSVEHHHHHHPHGQVPGLSDELPPAAAAPAMSSGQNGWSNNSWYGFQTTSFASRHHTNSITIAAQMLGSAVPYSSSAREHILVAVRHMALQAAAKDPVNCALPALTLAERNASAFDTVYRLVLHSAESGGLGPAQLFSLARYMDSRGWAWRAFPFALHATRLFVLSTMQDSHPVATDVLWACSLAHRLGPGALQELLQHVIRNIHCPTLLTEILHRCRIAPSGVLVPSQTGSINGSSPMDGTTTVVGRNLGSATFNSTSLYHPLNNNGPPSSTSSVTASVCPSAPPGMSHAKLLSLDRPPLKALLDATINAFVTATHTRLANISPRQYAEFVDFLARARDTFQLLRPDGPAQFRSLVECLRQTYRGKRKLVSLLSERFG</sequence>
<dbReference type="PANTHER" id="PTHR22619">
    <property type="entry name" value="ZINC FINGER SWIM DOMAIN CONTAINING PROTEIN 4, 5, 6"/>
    <property type="match status" value="1"/>
</dbReference>
<evidence type="ECO:0000259" key="5">
    <source>
        <dbReference type="Pfam" id="PF21055"/>
    </source>
</evidence>
<comment type="caution">
    <text evidence="7">The sequence shown here is derived from an EMBL/GenBank/DDBJ whole genome shotgun (WGS) entry which is preliminary data.</text>
</comment>
<dbReference type="Proteomes" id="UP000230066">
    <property type="component" value="Unassembled WGS sequence"/>
</dbReference>
<feature type="domain" description="ZSWIM4-8 C-terminal" evidence="5">
    <location>
        <begin position="2012"/>
        <end position="2098"/>
    </location>
</feature>
<feature type="compositionally biased region" description="Low complexity" evidence="4">
    <location>
        <begin position="548"/>
        <end position="557"/>
    </location>
</feature>
<feature type="region of interest" description="Disordered" evidence="4">
    <location>
        <begin position="531"/>
        <end position="557"/>
    </location>
</feature>
<keyword evidence="3" id="KW-0862">Zinc</keyword>
<feature type="compositionally biased region" description="Low complexity" evidence="4">
    <location>
        <begin position="1900"/>
        <end position="1910"/>
    </location>
</feature>
<proteinExistence type="predicted"/>
<feature type="region of interest" description="Disordered" evidence="4">
    <location>
        <begin position="1875"/>
        <end position="1910"/>
    </location>
</feature>
<gene>
    <name evidence="7" type="ORF">D915_002749</name>
</gene>
<evidence type="ECO:0000313" key="8">
    <source>
        <dbReference type="Proteomes" id="UP000230066"/>
    </source>
</evidence>
<feature type="compositionally biased region" description="Low complexity" evidence="4">
    <location>
        <begin position="637"/>
        <end position="652"/>
    </location>
</feature>
<dbReference type="Pfam" id="PF25572">
    <property type="entry name" value="TPR_ZSWIM8"/>
    <property type="match status" value="1"/>
</dbReference>